<comment type="caution">
    <text evidence="6">The sequence shown here is derived from an EMBL/GenBank/DDBJ whole genome shotgun (WGS) entry which is preliminary data.</text>
</comment>
<gene>
    <name evidence="6" type="primary">AGD1_2</name>
    <name evidence="6" type="ORF">HAX54_013523</name>
</gene>
<dbReference type="Pfam" id="PF01412">
    <property type="entry name" value="ArfGap"/>
    <property type="match status" value="1"/>
</dbReference>
<protein>
    <submittedName>
        <fullName evidence="6">Ankyrin repeat and PH</fullName>
    </submittedName>
</protein>
<feature type="domain" description="Arf-GAP" evidence="5">
    <location>
        <begin position="108"/>
        <end position="175"/>
    </location>
</feature>
<keyword evidence="7" id="KW-1185">Reference proteome</keyword>
<evidence type="ECO:0000256" key="2">
    <source>
        <dbReference type="ARBA" id="ARBA00022771"/>
    </source>
</evidence>
<dbReference type="SUPFAM" id="SSF57863">
    <property type="entry name" value="ArfGap/RecO-like zinc finger"/>
    <property type="match status" value="1"/>
</dbReference>
<dbReference type="PANTHER" id="PTHR23180:SF403">
    <property type="entry name" value="ADP-RIBOSYLATION FACTOR GTPASE-ACTIVATING PROTEIN AGD3-LIKE"/>
    <property type="match status" value="1"/>
</dbReference>
<name>A0ABS8RY87_DATST</name>
<dbReference type="InterPro" id="IPR037278">
    <property type="entry name" value="ARFGAP/RecO"/>
</dbReference>
<dbReference type="EMBL" id="JACEIK010000182">
    <property type="protein sequence ID" value="MCD7451810.1"/>
    <property type="molecule type" value="Genomic_DNA"/>
</dbReference>
<evidence type="ECO:0000313" key="7">
    <source>
        <dbReference type="Proteomes" id="UP000823775"/>
    </source>
</evidence>
<dbReference type="InterPro" id="IPR001164">
    <property type="entry name" value="ArfGAP_dom"/>
</dbReference>
<accession>A0ABS8RY87</accession>
<sequence>MVMSHNLFPGVPAELIEAVMQSAAGREGQDQDCWVDEAFFSHYHGGVHEEKTVARHTVNLLTSTIKADADQSDLRFCFRIISPTKNYLCRSFIRPSKSSVHILSMKREKPIEALKRIPGNDKCADCGAPGPEWASLNLGILICIECSGVHRNFGVHISKASQISYILHLSFILYA</sequence>
<dbReference type="Gene3D" id="1.10.220.150">
    <property type="entry name" value="Arf GTPase activating protein"/>
    <property type="match status" value="1"/>
</dbReference>
<evidence type="ECO:0000256" key="3">
    <source>
        <dbReference type="ARBA" id="ARBA00022833"/>
    </source>
</evidence>
<dbReference type="Proteomes" id="UP000823775">
    <property type="component" value="Unassembled WGS sequence"/>
</dbReference>
<evidence type="ECO:0000256" key="1">
    <source>
        <dbReference type="ARBA" id="ARBA00022723"/>
    </source>
</evidence>
<evidence type="ECO:0000256" key="4">
    <source>
        <dbReference type="PROSITE-ProRule" id="PRU00288"/>
    </source>
</evidence>
<dbReference type="PROSITE" id="PS50115">
    <property type="entry name" value="ARFGAP"/>
    <property type="match status" value="1"/>
</dbReference>
<dbReference type="SMART" id="SM00105">
    <property type="entry name" value="ArfGap"/>
    <property type="match status" value="1"/>
</dbReference>
<dbReference type="InterPro" id="IPR038508">
    <property type="entry name" value="ArfGAP_dom_sf"/>
</dbReference>
<evidence type="ECO:0000313" key="6">
    <source>
        <dbReference type="EMBL" id="MCD7451810.1"/>
    </source>
</evidence>
<proteinExistence type="predicted"/>
<keyword evidence="3" id="KW-0862">Zinc</keyword>
<evidence type="ECO:0000259" key="5">
    <source>
        <dbReference type="PROSITE" id="PS50115"/>
    </source>
</evidence>
<keyword evidence="2 4" id="KW-0863">Zinc-finger</keyword>
<dbReference type="PANTHER" id="PTHR23180">
    <property type="entry name" value="CENTAURIN/ARF"/>
    <property type="match status" value="1"/>
</dbReference>
<keyword evidence="1" id="KW-0479">Metal-binding</keyword>
<dbReference type="InterPro" id="IPR045258">
    <property type="entry name" value="ACAP1/2/3-like"/>
</dbReference>
<reference evidence="6 7" key="1">
    <citation type="journal article" date="2021" name="BMC Genomics">
        <title>Datura genome reveals duplications of psychoactive alkaloid biosynthetic genes and high mutation rate following tissue culture.</title>
        <authorList>
            <person name="Rajewski A."/>
            <person name="Carter-House D."/>
            <person name="Stajich J."/>
            <person name="Litt A."/>
        </authorList>
    </citation>
    <scope>NUCLEOTIDE SEQUENCE [LARGE SCALE GENOMIC DNA]</scope>
    <source>
        <strain evidence="6">AR-01</strain>
    </source>
</reference>
<dbReference type="PRINTS" id="PR00405">
    <property type="entry name" value="REVINTRACTNG"/>
</dbReference>
<organism evidence="6 7">
    <name type="scientific">Datura stramonium</name>
    <name type="common">Jimsonweed</name>
    <name type="synonym">Common thornapple</name>
    <dbReference type="NCBI Taxonomy" id="4076"/>
    <lineage>
        <taxon>Eukaryota</taxon>
        <taxon>Viridiplantae</taxon>
        <taxon>Streptophyta</taxon>
        <taxon>Embryophyta</taxon>
        <taxon>Tracheophyta</taxon>
        <taxon>Spermatophyta</taxon>
        <taxon>Magnoliopsida</taxon>
        <taxon>eudicotyledons</taxon>
        <taxon>Gunneridae</taxon>
        <taxon>Pentapetalae</taxon>
        <taxon>asterids</taxon>
        <taxon>lamiids</taxon>
        <taxon>Solanales</taxon>
        <taxon>Solanaceae</taxon>
        <taxon>Solanoideae</taxon>
        <taxon>Datureae</taxon>
        <taxon>Datura</taxon>
    </lineage>
</organism>